<organism evidence="4 5">
    <name type="scientific">Pseudomonas paraeruginosa</name>
    <dbReference type="NCBI Taxonomy" id="2994495"/>
    <lineage>
        <taxon>Bacteria</taxon>
        <taxon>Pseudomonadati</taxon>
        <taxon>Pseudomonadota</taxon>
        <taxon>Gammaproteobacteria</taxon>
        <taxon>Pseudomonadales</taxon>
        <taxon>Pseudomonadaceae</taxon>
        <taxon>Pseudomonas</taxon>
    </lineage>
</organism>
<accession>A0A2R3J0R7</accession>
<dbReference type="PIRSF" id="PIRSF000126">
    <property type="entry name" value="11-beta-HSD1"/>
    <property type="match status" value="1"/>
</dbReference>
<dbReference type="AlphaFoldDB" id="A0A2R3J0R7"/>
<dbReference type="EMBL" id="CP027169">
    <property type="protein sequence ID" value="AVK07772.1"/>
    <property type="molecule type" value="Genomic_DNA"/>
</dbReference>
<reference evidence="4 5" key="1">
    <citation type="submission" date="2018-02" db="EMBL/GenBank/DDBJ databases">
        <title>FDA/CDC Antimicrobial Resistant Isolate Bank Genome Sequencing.</title>
        <authorList>
            <person name="Benahmed F.H."/>
            <person name="Lutgring J.D."/>
            <person name="Yoo B."/>
            <person name="Machado M."/>
            <person name="Brown A."/>
            <person name="McAllister G."/>
            <person name="Perry A."/>
            <person name="Halpin A.L."/>
            <person name="Vavikolanu K."/>
            <person name="Ott S."/>
            <person name="Zhao X."/>
            <person name="Tallon L.J."/>
            <person name="Sadzewicz L."/>
            <person name="Aluvathingal J."/>
            <person name="Nadendla S."/>
            <person name="Voskania-kordi A."/>
            <person name="Simonyan V."/>
            <person name="Patel J."/>
            <person name="Shawar R.M."/>
        </authorList>
    </citation>
    <scope>NUCLEOTIDE SEQUENCE [LARGE SCALE GENOMIC DNA]</scope>
    <source>
        <strain evidence="4 5">AR_0356</strain>
    </source>
</reference>
<dbReference type="RefSeq" id="WP_052168377.1">
    <property type="nucleotide sequence ID" value="NZ_CP027169.1"/>
</dbReference>
<name>A0A2R3J0R7_9PSED</name>
<gene>
    <name evidence="4" type="ORF">CSB93_6030</name>
</gene>
<feature type="compositionally biased region" description="Basic and acidic residues" evidence="3">
    <location>
        <begin position="245"/>
        <end position="256"/>
    </location>
</feature>
<sequence length="280" mass="30069">MSHAQTRAGDTLAFKRQYGPWALIAGASHGVGAAFARQLAALGLNCVLVARRQEALETLRRELIAEHGVEVLVVSQDLSRADAADRLCAAVAQREIGLLVYNAGGDPFITRFLATTLDKWDSLLRLNASTPMACCHVFGGRMLSRGRGGVILVGSQAALGGIRKLAMYSASKAFALNLGESLWAEWRERGVDVLNLLIGTVDTPTMREAMLRLNIPDASSMPLPQAEDIVALALRELPNGPTLVHPDDLEGDEPQRRPGSARRTHTLDKSAEAALFIGAD</sequence>
<dbReference type="Gene3D" id="3.40.50.720">
    <property type="entry name" value="NAD(P)-binding Rossmann-like Domain"/>
    <property type="match status" value="1"/>
</dbReference>
<feature type="region of interest" description="Disordered" evidence="3">
    <location>
        <begin position="241"/>
        <end position="266"/>
    </location>
</feature>
<evidence type="ECO:0000256" key="1">
    <source>
        <dbReference type="ARBA" id="ARBA00022857"/>
    </source>
</evidence>
<dbReference type="Proteomes" id="UP000238390">
    <property type="component" value="Chromosome"/>
</dbReference>
<dbReference type="InterPro" id="IPR036291">
    <property type="entry name" value="NAD(P)-bd_dom_sf"/>
</dbReference>
<dbReference type="SUPFAM" id="SSF51735">
    <property type="entry name" value="NAD(P)-binding Rossmann-fold domains"/>
    <property type="match status" value="1"/>
</dbReference>
<keyword evidence="1" id="KW-0521">NADP</keyword>
<dbReference type="InterPro" id="IPR002347">
    <property type="entry name" value="SDR_fam"/>
</dbReference>
<dbReference type="PANTHER" id="PTHR43086:SF2">
    <property type="entry name" value="HYDROXYSTEROID DEHYDROGENASE-LIKE PROTEIN 1"/>
    <property type="match status" value="1"/>
</dbReference>
<proteinExistence type="predicted"/>
<evidence type="ECO:0000256" key="2">
    <source>
        <dbReference type="ARBA" id="ARBA00023002"/>
    </source>
</evidence>
<keyword evidence="5" id="KW-1185">Reference proteome</keyword>
<evidence type="ECO:0000256" key="3">
    <source>
        <dbReference type="SAM" id="MobiDB-lite"/>
    </source>
</evidence>
<dbReference type="PRINTS" id="PR00081">
    <property type="entry name" value="GDHRDH"/>
</dbReference>
<dbReference type="GO" id="GO:0030497">
    <property type="term" value="P:fatty acid elongation"/>
    <property type="evidence" value="ECO:0007669"/>
    <property type="project" value="TreeGrafter"/>
</dbReference>
<protein>
    <submittedName>
        <fullName evidence="4">KR domain protein</fullName>
    </submittedName>
</protein>
<dbReference type="Pfam" id="PF00106">
    <property type="entry name" value="adh_short"/>
    <property type="match status" value="1"/>
</dbReference>
<evidence type="ECO:0000313" key="5">
    <source>
        <dbReference type="Proteomes" id="UP000238390"/>
    </source>
</evidence>
<dbReference type="PANTHER" id="PTHR43086">
    <property type="entry name" value="VERY-LONG-CHAIN 3-OXOOACYL-COA REDUCTASE"/>
    <property type="match status" value="1"/>
</dbReference>
<keyword evidence="2" id="KW-0560">Oxidoreductase</keyword>
<dbReference type="GO" id="GO:0016491">
    <property type="term" value="F:oxidoreductase activity"/>
    <property type="evidence" value="ECO:0007669"/>
    <property type="project" value="UniProtKB-KW"/>
</dbReference>
<evidence type="ECO:0000313" key="4">
    <source>
        <dbReference type="EMBL" id="AVK07772.1"/>
    </source>
</evidence>